<evidence type="ECO:0008006" key="3">
    <source>
        <dbReference type="Google" id="ProtNLM"/>
    </source>
</evidence>
<reference evidence="1" key="1">
    <citation type="submission" date="2022-07" db="EMBL/GenBank/DDBJ databases">
        <title>Genome Sequence of Leucocoprinus birnbaumii.</title>
        <authorList>
            <person name="Buettner E."/>
        </authorList>
    </citation>
    <scope>NUCLEOTIDE SEQUENCE</scope>
    <source>
        <strain evidence="1">VT141</strain>
    </source>
</reference>
<dbReference type="AlphaFoldDB" id="A0AAD5VNN0"/>
<proteinExistence type="predicted"/>
<sequence>MLGHSTALTIISCRQVCRRLERLTRPRYVWENAFYRARHNLQRTMNPSTQSLPVLEKALVRAERLEQKWNSDNETFALPPQSYHLKNSQYNRVPFRVMGAYLIFFSHGNYSYEWFLRDAGGSVSDKNIAFEYRIPNHGTCNFPRYDSFTASLDHNLETLYVVSHPNSEEDRSGAIVLLAEIRINRIDSKPYLTISEAIANNLGGYRKPPKTEKLQRNVLEVNILNLPSKEVSQYRLVLPSYPPLNNLYPKLARASDTHILLFAAGETAYCAYARPATQGESCLTPSSPRIDLYAIGFDELKPFSVLRGSYKEIPETWDISFILVGSETRSGRDTEPMYSLARTENEWILEPQSDAGAGSNPGGTCLITPSRHDYVQGFFTLKITDLVEGGAELRRFDFHMLRVDGLVGSDGGELKLFKLDLSAWVYERVDGLRCVDFDPFGGIALLAGRTHTDIQPPEFQPIVVLDWSTRRSSH</sequence>
<organism evidence="1 2">
    <name type="scientific">Leucocoprinus birnbaumii</name>
    <dbReference type="NCBI Taxonomy" id="56174"/>
    <lineage>
        <taxon>Eukaryota</taxon>
        <taxon>Fungi</taxon>
        <taxon>Dikarya</taxon>
        <taxon>Basidiomycota</taxon>
        <taxon>Agaricomycotina</taxon>
        <taxon>Agaricomycetes</taxon>
        <taxon>Agaricomycetidae</taxon>
        <taxon>Agaricales</taxon>
        <taxon>Agaricineae</taxon>
        <taxon>Agaricaceae</taxon>
        <taxon>Leucocoprinus</taxon>
    </lineage>
</organism>
<accession>A0AAD5VNN0</accession>
<keyword evidence="2" id="KW-1185">Reference proteome</keyword>
<protein>
    <recommendedName>
        <fullName evidence="3">F-box domain-containing protein</fullName>
    </recommendedName>
</protein>
<comment type="caution">
    <text evidence="1">The sequence shown here is derived from an EMBL/GenBank/DDBJ whole genome shotgun (WGS) entry which is preliminary data.</text>
</comment>
<gene>
    <name evidence="1" type="ORF">NP233_g8645</name>
</gene>
<dbReference type="EMBL" id="JANIEX010000713">
    <property type="protein sequence ID" value="KAJ3563895.1"/>
    <property type="molecule type" value="Genomic_DNA"/>
</dbReference>
<evidence type="ECO:0000313" key="2">
    <source>
        <dbReference type="Proteomes" id="UP001213000"/>
    </source>
</evidence>
<evidence type="ECO:0000313" key="1">
    <source>
        <dbReference type="EMBL" id="KAJ3563895.1"/>
    </source>
</evidence>
<dbReference type="Proteomes" id="UP001213000">
    <property type="component" value="Unassembled WGS sequence"/>
</dbReference>
<name>A0AAD5VNN0_9AGAR</name>